<keyword evidence="5" id="KW-0862">Zinc</keyword>
<evidence type="ECO:0000313" key="9">
    <source>
        <dbReference type="EMBL" id="ORX84949.1"/>
    </source>
</evidence>
<dbReference type="Pfam" id="PF00962">
    <property type="entry name" value="A_deaminase"/>
    <property type="match status" value="1"/>
</dbReference>
<evidence type="ECO:0000256" key="2">
    <source>
        <dbReference type="ARBA" id="ARBA00006676"/>
    </source>
</evidence>
<evidence type="ECO:0000256" key="3">
    <source>
        <dbReference type="ARBA" id="ARBA00022723"/>
    </source>
</evidence>
<sequence length="360" mass="41605">MERLDKAKYDDFVKENYGSWEEFREYCVKLPKIELHAHLNGSITPKTMNELIEQRKDKEPDLANFSVKNYIQPNFQLEDFFPLFNTVYRLTDNIKSIEYIARNVLEEFSNDGVRYIELRSTPRKNTEKGMTKQSYAETLISVINEVNKKGNIIVRLILSIDRKSTLEEAMETVNLAINLKSSGIVVGVDMCGNTNGGAFSRIKPAFEYAKKNGLGVTLHVAEIPNSREDNLEMKSVLPDRMGHCTYLEDDILKWAKDNKVAIETCITSNIICRTVKSYETHPFTDYIKNGQPFTICTDDKGVFNCDLSNEYLIFGAINNYNKKQLFEISKKSINYIMCKDNELKRKLKEIWDNFEINNLN</sequence>
<protein>
    <submittedName>
        <fullName evidence="9">Metallo-dependent hydrolase</fullName>
    </submittedName>
</protein>
<dbReference type="GO" id="GO:0046103">
    <property type="term" value="P:inosine biosynthetic process"/>
    <property type="evidence" value="ECO:0007669"/>
    <property type="project" value="TreeGrafter"/>
</dbReference>
<reference evidence="9 10" key="1">
    <citation type="submission" date="2016-08" db="EMBL/GenBank/DDBJ databases">
        <title>A Parts List for Fungal Cellulosomes Revealed by Comparative Genomics.</title>
        <authorList>
            <consortium name="DOE Joint Genome Institute"/>
            <person name="Haitjema C.H."/>
            <person name="Gilmore S.P."/>
            <person name="Henske J.K."/>
            <person name="Solomon K.V."/>
            <person name="De Groot R."/>
            <person name="Kuo A."/>
            <person name="Mondo S.J."/>
            <person name="Salamov A.A."/>
            <person name="Labutti K."/>
            <person name="Zhao Z."/>
            <person name="Chiniquy J."/>
            <person name="Barry K."/>
            <person name="Brewer H.M."/>
            <person name="Purvine S.O."/>
            <person name="Wright A.T."/>
            <person name="Boxma B."/>
            <person name="Van Alen T."/>
            <person name="Hackstein J.H."/>
            <person name="Baker S.E."/>
            <person name="Grigoriev I.V."/>
            <person name="O'Malley M.A."/>
        </authorList>
    </citation>
    <scope>NUCLEOTIDE SEQUENCE [LARGE SCALE GENOMIC DNA]</scope>
    <source>
        <strain evidence="9 10">S4</strain>
    </source>
</reference>
<evidence type="ECO:0000256" key="1">
    <source>
        <dbReference type="ARBA" id="ARBA00001947"/>
    </source>
</evidence>
<proteinExistence type="inferred from homology"/>
<dbReference type="SUPFAM" id="SSF51556">
    <property type="entry name" value="Metallo-dependent hydrolases"/>
    <property type="match status" value="1"/>
</dbReference>
<dbReference type="AlphaFoldDB" id="A0A1Y1XGR9"/>
<dbReference type="GO" id="GO:0046872">
    <property type="term" value="F:metal ion binding"/>
    <property type="evidence" value="ECO:0007669"/>
    <property type="project" value="UniProtKB-KW"/>
</dbReference>
<evidence type="ECO:0000256" key="7">
    <source>
        <dbReference type="ARBA" id="ARBA00048787"/>
    </source>
</evidence>
<evidence type="ECO:0000256" key="5">
    <source>
        <dbReference type="ARBA" id="ARBA00022833"/>
    </source>
</evidence>
<organism evidence="9 10">
    <name type="scientific">Anaeromyces robustus</name>
    <dbReference type="NCBI Taxonomy" id="1754192"/>
    <lineage>
        <taxon>Eukaryota</taxon>
        <taxon>Fungi</taxon>
        <taxon>Fungi incertae sedis</taxon>
        <taxon>Chytridiomycota</taxon>
        <taxon>Chytridiomycota incertae sedis</taxon>
        <taxon>Neocallimastigomycetes</taxon>
        <taxon>Neocallimastigales</taxon>
        <taxon>Neocallimastigaceae</taxon>
        <taxon>Anaeromyces</taxon>
    </lineage>
</organism>
<evidence type="ECO:0000256" key="6">
    <source>
        <dbReference type="ARBA" id="ARBA00023080"/>
    </source>
</evidence>
<dbReference type="GO" id="GO:0004000">
    <property type="term" value="F:adenosine deaminase activity"/>
    <property type="evidence" value="ECO:0007669"/>
    <property type="project" value="TreeGrafter"/>
</dbReference>
<dbReference type="GO" id="GO:0006154">
    <property type="term" value="P:adenosine catabolic process"/>
    <property type="evidence" value="ECO:0007669"/>
    <property type="project" value="TreeGrafter"/>
</dbReference>
<name>A0A1Y1XGR9_9FUNG</name>
<dbReference type="InterPro" id="IPR032466">
    <property type="entry name" value="Metal_Hydrolase"/>
</dbReference>
<evidence type="ECO:0000259" key="8">
    <source>
        <dbReference type="Pfam" id="PF00962"/>
    </source>
</evidence>
<dbReference type="PANTHER" id="PTHR11409">
    <property type="entry name" value="ADENOSINE DEAMINASE"/>
    <property type="match status" value="1"/>
</dbReference>
<keyword evidence="3" id="KW-0479">Metal-binding</keyword>
<keyword evidence="10" id="KW-1185">Reference proteome</keyword>
<evidence type="ECO:0000256" key="4">
    <source>
        <dbReference type="ARBA" id="ARBA00022801"/>
    </source>
</evidence>
<dbReference type="PANTHER" id="PTHR11409:SF42">
    <property type="entry name" value="ADENOSINE DEAMINASE-LIKE PROTEIN"/>
    <property type="match status" value="1"/>
</dbReference>
<dbReference type="InterPro" id="IPR006330">
    <property type="entry name" value="Ado/ade_deaminase"/>
</dbReference>
<comment type="caution">
    <text evidence="9">The sequence shown here is derived from an EMBL/GenBank/DDBJ whole genome shotgun (WGS) entry which is preliminary data.</text>
</comment>
<comment type="similarity">
    <text evidence="2">Belongs to the metallo-dependent hydrolases superfamily. Adenosine and AMP deaminases family.</text>
</comment>
<feature type="domain" description="Adenosine deaminase" evidence="8">
    <location>
        <begin position="31"/>
        <end position="349"/>
    </location>
</feature>
<dbReference type="OrthoDB" id="272271at2759"/>
<keyword evidence="6" id="KW-0546">Nucleotide metabolism</keyword>
<accession>A0A1Y1XGR9</accession>
<dbReference type="Proteomes" id="UP000193944">
    <property type="component" value="Unassembled WGS sequence"/>
</dbReference>
<keyword evidence="4 9" id="KW-0378">Hydrolase</keyword>
<dbReference type="InterPro" id="IPR001365">
    <property type="entry name" value="A_deaminase_dom"/>
</dbReference>
<comment type="cofactor">
    <cofactor evidence="1">
        <name>Zn(2+)</name>
        <dbReference type="ChEBI" id="CHEBI:29105"/>
    </cofactor>
</comment>
<evidence type="ECO:0000313" key="10">
    <source>
        <dbReference type="Proteomes" id="UP000193944"/>
    </source>
</evidence>
<dbReference type="EMBL" id="MCFG01000043">
    <property type="protein sequence ID" value="ORX84949.1"/>
    <property type="molecule type" value="Genomic_DNA"/>
</dbReference>
<comment type="catalytic activity">
    <reaction evidence="7">
        <text>N(6)-methyl-AMP + H2O + H(+) = IMP + methylamine</text>
        <dbReference type="Rhea" id="RHEA:16001"/>
        <dbReference type="ChEBI" id="CHEBI:15377"/>
        <dbReference type="ChEBI" id="CHEBI:15378"/>
        <dbReference type="ChEBI" id="CHEBI:58053"/>
        <dbReference type="ChEBI" id="CHEBI:59338"/>
        <dbReference type="ChEBI" id="CHEBI:144842"/>
    </reaction>
    <physiologicalReaction direction="left-to-right" evidence="7">
        <dbReference type="Rhea" id="RHEA:16002"/>
    </physiologicalReaction>
</comment>
<dbReference type="GO" id="GO:0009117">
    <property type="term" value="P:nucleotide metabolic process"/>
    <property type="evidence" value="ECO:0007669"/>
    <property type="project" value="UniProtKB-KW"/>
</dbReference>
<gene>
    <name evidence="9" type="ORF">BCR32DRAFT_217460</name>
</gene>
<dbReference type="STRING" id="1754192.A0A1Y1XGR9"/>
<reference evidence="9 10" key="2">
    <citation type="submission" date="2016-08" db="EMBL/GenBank/DDBJ databases">
        <title>Pervasive Adenine N6-methylation of Active Genes in Fungi.</title>
        <authorList>
            <consortium name="DOE Joint Genome Institute"/>
            <person name="Mondo S.J."/>
            <person name="Dannebaum R.O."/>
            <person name="Kuo R.C."/>
            <person name="Labutti K."/>
            <person name="Haridas S."/>
            <person name="Kuo A."/>
            <person name="Salamov A."/>
            <person name="Ahrendt S.R."/>
            <person name="Lipzen A."/>
            <person name="Sullivan W."/>
            <person name="Andreopoulos W.B."/>
            <person name="Clum A."/>
            <person name="Lindquist E."/>
            <person name="Daum C."/>
            <person name="Ramamoorthy G.K."/>
            <person name="Gryganskyi A."/>
            <person name="Culley D."/>
            <person name="Magnuson J.K."/>
            <person name="James T.Y."/>
            <person name="O'Malley M.A."/>
            <person name="Stajich J.E."/>
            <person name="Spatafora J.W."/>
            <person name="Visel A."/>
            <person name="Grigoriev I.V."/>
        </authorList>
    </citation>
    <scope>NUCLEOTIDE SEQUENCE [LARGE SCALE GENOMIC DNA]</scope>
    <source>
        <strain evidence="9 10">S4</strain>
    </source>
</reference>
<dbReference type="Gene3D" id="3.20.20.140">
    <property type="entry name" value="Metal-dependent hydrolases"/>
    <property type="match status" value="1"/>
</dbReference>